<comment type="caution">
    <text evidence="3">The sequence shown here is derived from an EMBL/GenBank/DDBJ whole genome shotgun (WGS) entry which is preliminary data.</text>
</comment>
<dbReference type="Proteomes" id="UP001250181">
    <property type="component" value="Unassembled WGS sequence"/>
</dbReference>
<feature type="compositionally biased region" description="Gly residues" evidence="1">
    <location>
        <begin position="89"/>
        <end position="100"/>
    </location>
</feature>
<gene>
    <name evidence="3" type="ORF">RND61_28245</name>
</gene>
<proteinExistence type="predicted"/>
<feature type="domain" description="PPM-type phosphatase" evidence="2">
    <location>
        <begin position="165"/>
        <end position="357"/>
    </location>
</feature>
<dbReference type="RefSeq" id="WP_315880969.1">
    <property type="nucleotide sequence ID" value="NZ_JAWCTQ010000051.1"/>
</dbReference>
<name>A0ABU3QT53_9ACTN</name>
<dbReference type="Pfam" id="PF07228">
    <property type="entry name" value="SpoIIE"/>
    <property type="match status" value="1"/>
</dbReference>
<protein>
    <submittedName>
        <fullName evidence="3">SpoIIE family protein phosphatase</fullName>
    </submittedName>
</protein>
<dbReference type="SMART" id="SM00331">
    <property type="entry name" value="PP2C_SIG"/>
    <property type="match status" value="1"/>
</dbReference>
<organism evidence="3 4">
    <name type="scientific">Streptomyces tamarix</name>
    <dbReference type="NCBI Taxonomy" id="3078565"/>
    <lineage>
        <taxon>Bacteria</taxon>
        <taxon>Bacillati</taxon>
        <taxon>Actinomycetota</taxon>
        <taxon>Actinomycetes</taxon>
        <taxon>Kitasatosporales</taxon>
        <taxon>Streptomycetaceae</taxon>
        <taxon>Streptomyces</taxon>
    </lineage>
</organism>
<keyword evidence="4" id="KW-1185">Reference proteome</keyword>
<dbReference type="Gene3D" id="3.60.40.10">
    <property type="entry name" value="PPM-type phosphatase domain"/>
    <property type="match status" value="1"/>
</dbReference>
<evidence type="ECO:0000259" key="2">
    <source>
        <dbReference type="SMART" id="SM00331"/>
    </source>
</evidence>
<dbReference type="SUPFAM" id="SSF81606">
    <property type="entry name" value="PP2C-like"/>
    <property type="match status" value="1"/>
</dbReference>
<dbReference type="PANTHER" id="PTHR35801">
    <property type="entry name" value="PHOSPHOSERINE PHOSPHATASE RSBX"/>
    <property type="match status" value="1"/>
</dbReference>
<evidence type="ECO:0000256" key="1">
    <source>
        <dbReference type="SAM" id="MobiDB-lite"/>
    </source>
</evidence>
<dbReference type="InterPro" id="IPR036457">
    <property type="entry name" value="PPM-type-like_dom_sf"/>
</dbReference>
<dbReference type="InterPro" id="IPR001932">
    <property type="entry name" value="PPM-type_phosphatase-like_dom"/>
</dbReference>
<feature type="region of interest" description="Disordered" evidence="1">
    <location>
        <begin position="78"/>
        <end position="124"/>
    </location>
</feature>
<dbReference type="EMBL" id="JAWCTQ010000051">
    <property type="protein sequence ID" value="MDT9685930.1"/>
    <property type="molecule type" value="Genomic_DNA"/>
</dbReference>
<feature type="compositionally biased region" description="Low complexity" evidence="1">
    <location>
        <begin position="78"/>
        <end position="88"/>
    </location>
</feature>
<sequence>MTAVTARVRVHDDGAVLLAAGAARRAAVEQGLSGALPERAAECAGELARGLALHSVRGAVYIQPLALRPGLDIVAVGAAPDPGDPTGAGPDGNGPDGDGLGRWPAAASPGGTAPADPGPLPGLGTVRRLADDFVLRVAPGRGTAVCARLRAPAAGPPDGSRQAAAPEVGTLRLPVDGESSCGDAWALEAAPGDGTLTAMVADGLGHGPAAAAAAELAVRTLRHSPGLPLPRLMCAVHEALRSTRGAAVGLLRRTPDGAVEHCAVGNVRAYVVGHDGVRHRFGAQPGVVGWNMPAPVAQRLPDARGGTLLLHSDGVDGGWARSPGPELTRLPAPLLPVVLAHEHRAARDDVTVLAVAPARRTP</sequence>
<dbReference type="PANTHER" id="PTHR35801:SF1">
    <property type="entry name" value="PHOSPHOSERINE PHOSPHATASE RSBX"/>
    <property type="match status" value="1"/>
</dbReference>
<evidence type="ECO:0000313" key="4">
    <source>
        <dbReference type="Proteomes" id="UP001250181"/>
    </source>
</evidence>
<dbReference type="InterPro" id="IPR039248">
    <property type="entry name" value="Ptase_RsbX"/>
</dbReference>
<evidence type="ECO:0000313" key="3">
    <source>
        <dbReference type="EMBL" id="MDT9685930.1"/>
    </source>
</evidence>
<accession>A0ABU3QT53</accession>
<reference evidence="3 4" key="1">
    <citation type="submission" date="2023-09" db="EMBL/GenBank/DDBJ databases">
        <title>Streptomyces sp. nov.: A antagonism against Alternaria gaisen Producing Streptochlin, Isolated from Tamarix root soil.</title>
        <authorList>
            <person name="Chen Y."/>
        </authorList>
    </citation>
    <scope>NUCLEOTIDE SEQUENCE [LARGE SCALE GENOMIC DNA]</scope>
    <source>
        <strain evidence="3 4">TRM76323</strain>
    </source>
</reference>
<feature type="compositionally biased region" description="Low complexity" evidence="1">
    <location>
        <begin position="104"/>
        <end position="115"/>
    </location>
</feature>